<dbReference type="EMBL" id="QUOT01000001">
    <property type="protein sequence ID" value="REL29796.1"/>
    <property type="molecule type" value="Genomic_DNA"/>
</dbReference>
<accession>A0A3E0TYR5</accession>
<gene>
    <name evidence="1" type="ORF">DXX94_03225</name>
</gene>
<organism evidence="1 2">
    <name type="scientific">Thalassotalea euphylliae</name>
    <dbReference type="NCBI Taxonomy" id="1655234"/>
    <lineage>
        <taxon>Bacteria</taxon>
        <taxon>Pseudomonadati</taxon>
        <taxon>Pseudomonadota</taxon>
        <taxon>Gammaproteobacteria</taxon>
        <taxon>Alteromonadales</taxon>
        <taxon>Colwelliaceae</taxon>
        <taxon>Thalassotalea</taxon>
    </lineage>
</organism>
<dbReference type="InterPro" id="IPR029068">
    <property type="entry name" value="Glyas_Bleomycin-R_OHBP_Dase"/>
</dbReference>
<protein>
    <submittedName>
        <fullName evidence="1">Diguanylate cyclase</fullName>
    </submittedName>
</protein>
<sequence>MHIDHINISAPKAVLDIEKDFFCEVFQLTVGYRPKFSRNGYWLYASQTDNKDSCALVHLTESDEHSASPVKHYLDHIAFQLTGLARLLAKLDELGIIYRTESLPDIGMTQVFFKSPAGIGLEANFLNETISP</sequence>
<keyword evidence="2" id="KW-1185">Reference proteome</keyword>
<dbReference type="AlphaFoldDB" id="A0A3E0TYR5"/>
<dbReference type="RefSeq" id="WP_116013809.1">
    <property type="nucleotide sequence ID" value="NZ_QUOT01000001.1"/>
</dbReference>
<evidence type="ECO:0000313" key="2">
    <source>
        <dbReference type="Proteomes" id="UP000256899"/>
    </source>
</evidence>
<proteinExistence type="predicted"/>
<name>A0A3E0TYR5_9GAMM</name>
<comment type="caution">
    <text evidence="1">The sequence shown here is derived from an EMBL/GenBank/DDBJ whole genome shotgun (WGS) entry which is preliminary data.</text>
</comment>
<dbReference type="Gene3D" id="3.10.180.10">
    <property type="entry name" value="2,3-Dihydroxybiphenyl 1,2-Dioxygenase, domain 1"/>
    <property type="match status" value="1"/>
</dbReference>
<dbReference type="SUPFAM" id="SSF54593">
    <property type="entry name" value="Glyoxalase/Bleomycin resistance protein/Dihydroxybiphenyl dioxygenase"/>
    <property type="match status" value="1"/>
</dbReference>
<reference evidence="2" key="1">
    <citation type="submission" date="2018-08" db="EMBL/GenBank/DDBJ databases">
        <title>Thalassotalea euphylliae genome.</title>
        <authorList>
            <person name="Summers S."/>
            <person name="Rice S.A."/>
            <person name="Freckelton M.L."/>
            <person name="Nedved B.T."/>
            <person name="Hadfield M.G."/>
        </authorList>
    </citation>
    <scope>NUCLEOTIDE SEQUENCE [LARGE SCALE GENOMIC DNA]</scope>
    <source>
        <strain evidence="2">H3</strain>
    </source>
</reference>
<evidence type="ECO:0000313" key="1">
    <source>
        <dbReference type="EMBL" id="REL29796.1"/>
    </source>
</evidence>
<dbReference type="Proteomes" id="UP000256899">
    <property type="component" value="Unassembled WGS sequence"/>
</dbReference>